<comment type="caution">
    <text evidence="2">The sequence shown here is derived from an EMBL/GenBank/DDBJ whole genome shotgun (WGS) entry which is preliminary data.</text>
</comment>
<dbReference type="Pfam" id="PF10671">
    <property type="entry name" value="TcpQ"/>
    <property type="match status" value="1"/>
</dbReference>
<sequence length="193" mass="20718">MLSKDDRARLLIRGYSDMEGTQMKRFVGALAALAPLLCHGKLIVVEPHPQPAVVDPPATASKPTAIAAGPKVAPVAKDGGFIDLKSETVANRDVAPPSFAVAPLPEVWVAKKGATLRGALSSWARKAGWNEPIWKAYRGENEVNFAIDAADVTFTGTFDQAVAQFIRLYSAGRYPLRVQISVAQKLVIVSLKN</sequence>
<keyword evidence="4" id="KW-1185">Reference proteome</keyword>
<proteinExistence type="predicted"/>
<dbReference type="Proteomes" id="UP001172791">
    <property type="component" value="Unassembled WGS sequence"/>
</dbReference>
<evidence type="ECO:0000313" key="3">
    <source>
        <dbReference type="EMBL" id="MDN4578881.1"/>
    </source>
</evidence>
<dbReference type="EMBL" id="QAIC01000024">
    <property type="protein sequence ID" value="MDN4572035.1"/>
    <property type="molecule type" value="Genomic_DNA"/>
</dbReference>
<evidence type="ECO:0000313" key="5">
    <source>
        <dbReference type="Proteomes" id="UP001172791"/>
    </source>
</evidence>
<dbReference type="Proteomes" id="UP001172788">
    <property type="component" value="Unassembled WGS sequence"/>
</dbReference>
<dbReference type="AlphaFoldDB" id="A0AAW7MGZ5"/>
<organism evidence="2 5">
    <name type="scientific">Pandoraea cepalis</name>
    <dbReference type="NCBI Taxonomy" id="2508294"/>
    <lineage>
        <taxon>Bacteria</taxon>
        <taxon>Pseudomonadati</taxon>
        <taxon>Pseudomonadota</taxon>
        <taxon>Betaproteobacteria</taxon>
        <taxon>Burkholderiales</taxon>
        <taxon>Burkholderiaceae</taxon>
        <taxon>Pandoraea</taxon>
    </lineage>
</organism>
<gene>
    <name evidence="2" type="ORF">DBA34_01955</name>
    <name evidence="3" type="ORF">DBB29_12225</name>
</gene>
<name>A0AAW7MGZ5_9BURK</name>
<reference evidence="2" key="1">
    <citation type="submission" date="2018-04" db="EMBL/GenBank/DDBJ databases">
        <authorList>
            <person name="Jy Z."/>
        </authorList>
    </citation>
    <scope>NUCLEOTIDE SEQUENCE</scope>
    <source>
        <strain evidence="3">AS13</strain>
        <strain evidence="2">LA18</strain>
    </source>
</reference>
<protein>
    <recommendedName>
        <fullName evidence="1">Toxin co-regulated pilus biosynthesis protein Q C-terminal domain-containing protein</fullName>
    </recommendedName>
</protein>
<dbReference type="EMBL" id="QAID01000040">
    <property type="protein sequence ID" value="MDN4578881.1"/>
    <property type="molecule type" value="Genomic_DNA"/>
</dbReference>
<evidence type="ECO:0000313" key="4">
    <source>
        <dbReference type="Proteomes" id="UP001172788"/>
    </source>
</evidence>
<evidence type="ECO:0000313" key="2">
    <source>
        <dbReference type="EMBL" id="MDN4572035.1"/>
    </source>
</evidence>
<accession>A0AAW7MGZ5</accession>
<feature type="domain" description="Toxin co-regulated pilus biosynthesis protein Q C-terminal" evidence="1">
    <location>
        <begin position="107"/>
        <end position="190"/>
    </location>
</feature>
<evidence type="ECO:0000259" key="1">
    <source>
        <dbReference type="Pfam" id="PF10671"/>
    </source>
</evidence>
<dbReference type="InterPro" id="IPR018927">
    <property type="entry name" value="Pilus_synth_Q_C"/>
</dbReference>